<keyword evidence="4 8" id="KW-0812">Transmembrane</keyword>
<dbReference type="Pfam" id="PF00953">
    <property type="entry name" value="Glycos_transf_4"/>
    <property type="match status" value="1"/>
</dbReference>
<keyword evidence="7" id="KW-0460">Magnesium</keyword>
<dbReference type="GO" id="GO:0009103">
    <property type="term" value="P:lipopolysaccharide biosynthetic process"/>
    <property type="evidence" value="ECO:0007669"/>
    <property type="project" value="TreeGrafter"/>
</dbReference>
<feature type="transmembrane region" description="Helical" evidence="8">
    <location>
        <begin position="116"/>
        <end position="135"/>
    </location>
</feature>
<protein>
    <submittedName>
        <fullName evidence="9">Putative undecaprenyl-phosphate N-acetylglucosaminyl 1-phosphate transferase</fullName>
        <ecNumber evidence="9">2.7.8.33</ecNumber>
    </submittedName>
</protein>
<dbReference type="CDD" id="cd06854">
    <property type="entry name" value="GT_WbpL_WbcO_like"/>
    <property type="match status" value="1"/>
</dbReference>
<feature type="transmembrane region" description="Helical" evidence="8">
    <location>
        <begin position="142"/>
        <end position="160"/>
    </location>
</feature>
<evidence type="ECO:0000313" key="9">
    <source>
        <dbReference type="EMBL" id="AOS98341.1"/>
    </source>
</evidence>
<keyword evidence="6 8" id="KW-0472">Membrane</keyword>
<dbReference type="GO" id="GO:0071555">
    <property type="term" value="P:cell wall organization"/>
    <property type="evidence" value="ECO:0007669"/>
    <property type="project" value="TreeGrafter"/>
</dbReference>
<feature type="transmembrane region" description="Helical" evidence="8">
    <location>
        <begin position="190"/>
        <end position="210"/>
    </location>
</feature>
<evidence type="ECO:0000256" key="3">
    <source>
        <dbReference type="ARBA" id="ARBA00022679"/>
    </source>
</evidence>
<evidence type="ECO:0000256" key="7">
    <source>
        <dbReference type="PIRSR" id="PIRSR600715-1"/>
    </source>
</evidence>
<dbReference type="STRING" id="1769779.AUP74_02974"/>
<feature type="binding site" evidence="7">
    <location>
        <position position="134"/>
    </location>
    <ligand>
        <name>Mg(2+)</name>
        <dbReference type="ChEBI" id="CHEBI:18420"/>
    </ligand>
</feature>
<dbReference type="PATRIC" id="fig|1769779.3.peg.2945"/>
<dbReference type="KEGG" id="micc:AUP74_02974"/>
<name>A0A1C9WB27_9GAMM</name>
<feature type="transmembrane region" description="Helical" evidence="8">
    <location>
        <begin position="166"/>
        <end position="183"/>
    </location>
</feature>
<organism evidence="9 10">
    <name type="scientific">Microbulbifer aggregans</name>
    <dbReference type="NCBI Taxonomy" id="1769779"/>
    <lineage>
        <taxon>Bacteria</taxon>
        <taxon>Pseudomonadati</taxon>
        <taxon>Pseudomonadota</taxon>
        <taxon>Gammaproteobacteria</taxon>
        <taxon>Cellvibrionales</taxon>
        <taxon>Microbulbiferaceae</taxon>
        <taxon>Microbulbifer</taxon>
    </lineage>
</organism>
<feature type="binding site" evidence="7">
    <location>
        <position position="194"/>
    </location>
    <ligand>
        <name>Mg(2+)</name>
        <dbReference type="ChEBI" id="CHEBI:18420"/>
    </ligand>
</feature>
<feature type="transmembrane region" description="Helical" evidence="8">
    <location>
        <begin position="259"/>
        <end position="289"/>
    </location>
</feature>
<dbReference type="PANTHER" id="PTHR22926:SF3">
    <property type="entry name" value="UNDECAPRENYL-PHOSPHATE ALPHA-N-ACETYLGLUCOSAMINYL 1-PHOSPHATE TRANSFERASE"/>
    <property type="match status" value="1"/>
</dbReference>
<evidence type="ECO:0000256" key="1">
    <source>
        <dbReference type="ARBA" id="ARBA00004651"/>
    </source>
</evidence>
<evidence type="ECO:0000256" key="2">
    <source>
        <dbReference type="ARBA" id="ARBA00022475"/>
    </source>
</evidence>
<evidence type="ECO:0000256" key="6">
    <source>
        <dbReference type="ARBA" id="ARBA00023136"/>
    </source>
</evidence>
<proteinExistence type="predicted"/>
<dbReference type="Proteomes" id="UP000095672">
    <property type="component" value="Chromosome"/>
</dbReference>
<dbReference type="GO" id="GO:0046872">
    <property type="term" value="F:metal ion binding"/>
    <property type="evidence" value="ECO:0007669"/>
    <property type="project" value="UniProtKB-KW"/>
</dbReference>
<dbReference type="AlphaFoldDB" id="A0A1C9WB27"/>
<feature type="transmembrane region" description="Helical" evidence="8">
    <location>
        <begin position="216"/>
        <end position="238"/>
    </location>
</feature>
<evidence type="ECO:0000256" key="4">
    <source>
        <dbReference type="ARBA" id="ARBA00022692"/>
    </source>
</evidence>
<feature type="transmembrane region" description="Helical" evidence="8">
    <location>
        <begin position="7"/>
        <end position="27"/>
    </location>
</feature>
<dbReference type="GO" id="GO:0044038">
    <property type="term" value="P:cell wall macromolecule biosynthetic process"/>
    <property type="evidence" value="ECO:0007669"/>
    <property type="project" value="TreeGrafter"/>
</dbReference>
<reference evidence="10" key="1">
    <citation type="submission" date="2016-01" db="EMBL/GenBank/DDBJ databases">
        <title>Complete genome sequence of Microbulbifer sp. CCB-MM1, a halophile isolated from Matang Mangrove Forest, Perak.</title>
        <authorList>
            <person name="Moh T.H."/>
            <person name="Dinesh B."/>
            <person name="Lau N.-S."/>
            <person name="Go F."/>
            <person name="Alexander Chong S.-C."/>
        </authorList>
    </citation>
    <scope>NUCLEOTIDE SEQUENCE [LARGE SCALE GENOMIC DNA]</scope>
    <source>
        <strain evidence="10">CCB-MM1</strain>
    </source>
</reference>
<keyword evidence="5 8" id="KW-1133">Transmembrane helix</keyword>
<dbReference type="EMBL" id="CP014143">
    <property type="protein sequence ID" value="AOS98341.1"/>
    <property type="molecule type" value="Genomic_DNA"/>
</dbReference>
<comment type="cofactor">
    <cofactor evidence="7">
        <name>Mg(2+)</name>
        <dbReference type="ChEBI" id="CHEBI:18420"/>
    </cofactor>
</comment>
<keyword evidence="2" id="KW-1003">Cell membrane</keyword>
<comment type="subcellular location">
    <subcellularLocation>
        <location evidence="1">Cell membrane</location>
        <topology evidence="1">Multi-pass membrane protein</topology>
    </subcellularLocation>
</comment>
<feature type="transmembrane region" description="Helical" evidence="8">
    <location>
        <begin position="47"/>
        <end position="80"/>
    </location>
</feature>
<dbReference type="EC" id="2.7.8.33" evidence="9"/>
<evidence type="ECO:0000256" key="5">
    <source>
        <dbReference type="ARBA" id="ARBA00022989"/>
    </source>
</evidence>
<dbReference type="InterPro" id="IPR000715">
    <property type="entry name" value="Glycosyl_transferase_4"/>
</dbReference>
<sequence length="292" mass="31718">MGEWGLPLILAASISLGVMWLLLSNLFEFALDVPNHRSLHSAPVPRTGGWALVAGMAGALAISPLAVQPMVSVAFLLLIAVSALDDLRDLSARLRFAVHMGSVSLLLLALPDTLPWWSYPILLIGGVWVINLYNFMDGMDGFAGSMTVFGFATLGLVSFWRGYGELAGICGLLVVSTLVFLRYNWPPARIFLGDVGSTVLGLAAVAISLFGWRQGAFSLLLPLVVFAPFWLDATLTLMKRMLAGKRWWEAHREHWYQRRALLVGVRCALLTELAIMVLASAMALLLALIGVA</sequence>
<gene>
    <name evidence="9" type="primary">tagO</name>
    <name evidence="9" type="ORF">AUP74_02974</name>
</gene>
<evidence type="ECO:0000313" key="10">
    <source>
        <dbReference type="Proteomes" id="UP000095672"/>
    </source>
</evidence>
<evidence type="ECO:0000256" key="8">
    <source>
        <dbReference type="SAM" id="Phobius"/>
    </source>
</evidence>
<keyword evidence="3 9" id="KW-0808">Transferase</keyword>
<dbReference type="PANTHER" id="PTHR22926">
    <property type="entry name" value="PHOSPHO-N-ACETYLMURAMOYL-PENTAPEPTIDE-TRANSFERASE"/>
    <property type="match status" value="1"/>
</dbReference>
<keyword evidence="7" id="KW-0479">Metal-binding</keyword>
<dbReference type="GO" id="GO:0005886">
    <property type="term" value="C:plasma membrane"/>
    <property type="evidence" value="ECO:0007669"/>
    <property type="project" value="UniProtKB-SubCell"/>
</dbReference>
<dbReference type="GO" id="GO:0036380">
    <property type="term" value="F:UDP-N-acetylglucosamine-undecaprenyl-phosphate N-acetylglucosaminephosphotransferase activity"/>
    <property type="evidence" value="ECO:0007669"/>
    <property type="project" value="UniProtKB-EC"/>
</dbReference>
<keyword evidence="10" id="KW-1185">Reference proteome</keyword>
<accession>A0A1C9WB27</accession>